<dbReference type="SUPFAM" id="SSF54001">
    <property type="entry name" value="Cysteine proteinases"/>
    <property type="match status" value="1"/>
</dbReference>
<evidence type="ECO:0000259" key="6">
    <source>
        <dbReference type="PROSITE" id="PS51935"/>
    </source>
</evidence>
<comment type="similarity">
    <text evidence="1">Belongs to the peptidase C40 family.</text>
</comment>
<evidence type="ECO:0000256" key="5">
    <source>
        <dbReference type="SAM" id="SignalP"/>
    </source>
</evidence>
<dbReference type="Proteomes" id="UP001556631">
    <property type="component" value="Unassembled WGS sequence"/>
</dbReference>
<proteinExistence type="inferred from homology"/>
<keyword evidence="4" id="KW-0788">Thiol protease</keyword>
<dbReference type="Pfam" id="PF00877">
    <property type="entry name" value="NLPC_P60"/>
    <property type="match status" value="1"/>
</dbReference>
<dbReference type="PROSITE" id="PS51935">
    <property type="entry name" value="NLPC_P60"/>
    <property type="match status" value="1"/>
</dbReference>
<feature type="chain" id="PRO_5045768334" evidence="5">
    <location>
        <begin position="35"/>
        <end position="214"/>
    </location>
</feature>
<evidence type="ECO:0000256" key="2">
    <source>
        <dbReference type="ARBA" id="ARBA00022670"/>
    </source>
</evidence>
<feature type="domain" description="NlpC/P60" evidence="6">
    <location>
        <begin position="92"/>
        <end position="214"/>
    </location>
</feature>
<evidence type="ECO:0000256" key="4">
    <source>
        <dbReference type="ARBA" id="ARBA00022807"/>
    </source>
</evidence>
<gene>
    <name evidence="7" type="ORF">AB3X52_07965</name>
</gene>
<keyword evidence="2" id="KW-0645">Protease</keyword>
<reference evidence="7 8" key="1">
    <citation type="submission" date="2024-07" db="EMBL/GenBank/DDBJ databases">
        <authorList>
            <person name="Lee S."/>
            <person name="Kang M."/>
        </authorList>
    </citation>
    <scope>NUCLEOTIDE SEQUENCE [LARGE SCALE GENOMIC DNA]</scope>
    <source>
        <strain evidence="7 8">DS6</strain>
    </source>
</reference>
<accession>A0ABV3SYK7</accession>
<dbReference type="InterPro" id="IPR051794">
    <property type="entry name" value="PG_Endopeptidase_C40"/>
</dbReference>
<keyword evidence="5" id="KW-0732">Signal</keyword>
<dbReference type="PANTHER" id="PTHR47359">
    <property type="entry name" value="PEPTIDOGLYCAN DL-ENDOPEPTIDASE CWLO"/>
    <property type="match status" value="1"/>
</dbReference>
<evidence type="ECO:0000256" key="1">
    <source>
        <dbReference type="ARBA" id="ARBA00007074"/>
    </source>
</evidence>
<sequence length="214" mass="22944">MPNSRLRPALPRLARVALAGLTSTGVLLVAPASADASPATTVAAKPAPAAVVPGTALHLTWKEKVHLRREAEQRRRERAARLRAQRLAASREGQVRHALDVAFQQVGDPYVWGATGPDSFDCSGLTSYAYAAAGITLPRTAAEQAAYVRQIPRDQLRRGDLVFFSDGGHVYHVGLWLGWGDGSGVILHAPHPGASVRVESIWTDGWFAGTLRTS</sequence>
<dbReference type="InterPro" id="IPR000064">
    <property type="entry name" value="NLP_P60_dom"/>
</dbReference>
<organism evidence="7 8">
    <name type="scientific">Nocardioides eburneus</name>
    <dbReference type="NCBI Taxonomy" id="3231482"/>
    <lineage>
        <taxon>Bacteria</taxon>
        <taxon>Bacillati</taxon>
        <taxon>Actinomycetota</taxon>
        <taxon>Actinomycetes</taxon>
        <taxon>Propionibacteriales</taxon>
        <taxon>Nocardioidaceae</taxon>
        <taxon>Nocardioides</taxon>
    </lineage>
</organism>
<comment type="caution">
    <text evidence="7">The sequence shown here is derived from an EMBL/GenBank/DDBJ whole genome shotgun (WGS) entry which is preliminary data.</text>
</comment>
<evidence type="ECO:0000256" key="3">
    <source>
        <dbReference type="ARBA" id="ARBA00022801"/>
    </source>
</evidence>
<evidence type="ECO:0000313" key="7">
    <source>
        <dbReference type="EMBL" id="MEX0427549.1"/>
    </source>
</evidence>
<feature type="signal peptide" evidence="5">
    <location>
        <begin position="1"/>
        <end position="34"/>
    </location>
</feature>
<dbReference type="Gene3D" id="3.90.1720.10">
    <property type="entry name" value="endopeptidase domain like (from Nostoc punctiforme)"/>
    <property type="match status" value="1"/>
</dbReference>
<dbReference type="RefSeq" id="WP_367993046.1">
    <property type="nucleotide sequence ID" value="NZ_JBFPJR010000011.1"/>
</dbReference>
<evidence type="ECO:0000313" key="8">
    <source>
        <dbReference type="Proteomes" id="UP001556631"/>
    </source>
</evidence>
<dbReference type="PANTHER" id="PTHR47359:SF3">
    <property type="entry name" value="NLP_P60 DOMAIN-CONTAINING PROTEIN-RELATED"/>
    <property type="match status" value="1"/>
</dbReference>
<name>A0ABV3SYK7_9ACTN</name>
<protein>
    <submittedName>
        <fullName evidence="7">C40 family peptidase</fullName>
    </submittedName>
</protein>
<keyword evidence="8" id="KW-1185">Reference proteome</keyword>
<dbReference type="InterPro" id="IPR038765">
    <property type="entry name" value="Papain-like_cys_pep_sf"/>
</dbReference>
<keyword evidence="3" id="KW-0378">Hydrolase</keyword>
<dbReference type="EMBL" id="JBFPJR010000011">
    <property type="protein sequence ID" value="MEX0427549.1"/>
    <property type="molecule type" value="Genomic_DNA"/>
</dbReference>